<comment type="caution">
    <text evidence="1">The sequence shown here is derived from an EMBL/GenBank/DDBJ whole genome shotgun (WGS) entry which is preliminary data.</text>
</comment>
<protein>
    <submittedName>
        <fullName evidence="1">Uncharacterized protein</fullName>
    </submittedName>
</protein>
<accession>A0A8H9K576</accession>
<evidence type="ECO:0000313" key="1">
    <source>
        <dbReference type="EMBL" id="HAS8538255.1"/>
    </source>
</evidence>
<sequence>MSNNQCIAEEIIDVLSAVSQGPIYESEWSASVVESAKAVKKRYSELKSERFGTFEECARQARLEFVVSTLKKNGD</sequence>
<dbReference type="AlphaFoldDB" id="A0A8H9K576"/>
<gene>
    <name evidence="1" type="ORF">I7730_00380</name>
</gene>
<dbReference type="EMBL" id="DACRBY010000001">
    <property type="protein sequence ID" value="HAS8538255.1"/>
    <property type="molecule type" value="Genomic_DNA"/>
</dbReference>
<dbReference type="Proteomes" id="UP000863257">
    <property type="component" value="Unassembled WGS sequence"/>
</dbReference>
<reference evidence="1" key="1">
    <citation type="journal article" date="2018" name="Genome Biol.">
        <title>SKESA: strategic k-mer extension for scrupulous assemblies.</title>
        <authorList>
            <person name="Souvorov A."/>
            <person name="Agarwala R."/>
            <person name="Lipman D.J."/>
        </authorList>
    </citation>
    <scope>NUCLEOTIDE SEQUENCE</scope>
    <source>
        <strain evidence="1">BCW_3452</strain>
    </source>
</reference>
<reference evidence="1" key="2">
    <citation type="submission" date="2019-01" db="EMBL/GenBank/DDBJ databases">
        <authorList>
            <consortium name="NCBI Pathogen Detection Project"/>
        </authorList>
    </citation>
    <scope>NUCLEOTIDE SEQUENCE</scope>
    <source>
        <strain evidence="1">BCW_3452</strain>
    </source>
</reference>
<name>A0A8H9K576_VIBVL</name>
<organism evidence="1">
    <name type="scientific">Vibrio vulnificus</name>
    <dbReference type="NCBI Taxonomy" id="672"/>
    <lineage>
        <taxon>Bacteria</taxon>
        <taxon>Pseudomonadati</taxon>
        <taxon>Pseudomonadota</taxon>
        <taxon>Gammaproteobacteria</taxon>
        <taxon>Vibrionales</taxon>
        <taxon>Vibrionaceae</taxon>
        <taxon>Vibrio</taxon>
    </lineage>
</organism>
<proteinExistence type="predicted"/>